<evidence type="ECO:0000259" key="3">
    <source>
        <dbReference type="Pfam" id="PF11954"/>
    </source>
</evidence>
<dbReference type="Proteomes" id="UP001251528">
    <property type="component" value="Unassembled WGS sequence"/>
</dbReference>
<dbReference type="InterPro" id="IPR021860">
    <property type="entry name" value="Peptidase_S12_Pab87-rel_C"/>
</dbReference>
<comment type="caution">
    <text evidence="4">The sequence shown here is derived from an EMBL/GenBank/DDBJ whole genome shotgun (WGS) entry which is preliminary data.</text>
</comment>
<name>A0AAJ0CHV2_9HYPO</name>
<organism evidence="4 5">
    <name type="scientific">Conoideocrella luteorostrata</name>
    <dbReference type="NCBI Taxonomy" id="1105319"/>
    <lineage>
        <taxon>Eukaryota</taxon>
        <taxon>Fungi</taxon>
        <taxon>Dikarya</taxon>
        <taxon>Ascomycota</taxon>
        <taxon>Pezizomycotina</taxon>
        <taxon>Sordariomycetes</taxon>
        <taxon>Hypocreomycetidae</taxon>
        <taxon>Hypocreales</taxon>
        <taxon>Clavicipitaceae</taxon>
        <taxon>Conoideocrella</taxon>
    </lineage>
</organism>
<evidence type="ECO:0000256" key="1">
    <source>
        <dbReference type="ARBA" id="ARBA00038215"/>
    </source>
</evidence>
<protein>
    <submittedName>
        <fullName evidence="4">Uncharacterized protein</fullName>
    </submittedName>
</protein>
<evidence type="ECO:0000259" key="2">
    <source>
        <dbReference type="Pfam" id="PF00144"/>
    </source>
</evidence>
<evidence type="ECO:0000313" key="4">
    <source>
        <dbReference type="EMBL" id="KAK2591952.1"/>
    </source>
</evidence>
<feature type="domain" description="Beta-lactamase-related" evidence="2">
    <location>
        <begin position="13"/>
        <end position="342"/>
    </location>
</feature>
<dbReference type="PANTHER" id="PTHR46825">
    <property type="entry name" value="D-ALANYL-D-ALANINE-CARBOXYPEPTIDASE/ENDOPEPTIDASE AMPH"/>
    <property type="match status" value="1"/>
</dbReference>
<dbReference type="Gene3D" id="3.40.710.10">
    <property type="entry name" value="DD-peptidase/beta-lactamase superfamily"/>
    <property type="match status" value="1"/>
</dbReference>
<dbReference type="Pfam" id="PF11954">
    <property type="entry name" value="DUF3471"/>
    <property type="match status" value="1"/>
</dbReference>
<gene>
    <name evidence="4" type="ORF">QQS21_010356</name>
</gene>
<keyword evidence="5" id="KW-1185">Reference proteome</keyword>
<dbReference type="InterPro" id="IPR012338">
    <property type="entry name" value="Beta-lactam/transpept-like"/>
</dbReference>
<dbReference type="EMBL" id="JASWJB010000298">
    <property type="protein sequence ID" value="KAK2591952.1"/>
    <property type="molecule type" value="Genomic_DNA"/>
</dbReference>
<evidence type="ECO:0000313" key="5">
    <source>
        <dbReference type="Proteomes" id="UP001251528"/>
    </source>
</evidence>
<dbReference type="AlphaFoldDB" id="A0AAJ0CHV2"/>
<dbReference type="PANTHER" id="PTHR46825:SF9">
    <property type="entry name" value="BETA-LACTAMASE-RELATED DOMAIN-CONTAINING PROTEIN"/>
    <property type="match status" value="1"/>
</dbReference>
<reference evidence="4" key="1">
    <citation type="submission" date="2023-06" db="EMBL/GenBank/DDBJ databases">
        <title>Conoideocrella luteorostrata (Hypocreales: Clavicipitaceae), a potential biocontrol fungus for elongate hemlock scale in United States Christmas tree production areas.</title>
        <authorList>
            <person name="Barrett H."/>
            <person name="Lovett B."/>
            <person name="Macias A.M."/>
            <person name="Stajich J.E."/>
            <person name="Kasson M.T."/>
        </authorList>
    </citation>
    <scope>NUCLEOTIDE SEQUENCE</scope>
    <source>
        <strain evidence="4">ARSEF 14590</strain>
    </source>
</reference>
<feature type="domain" description="Peptidase S12 Pab87-related C-terminal" evidence="3">
    <location>
        <begin position="400"/>
        <end position="492"/>
    </location>
</feature>
<dbReference type="Pfam" id="PF00144">
    <property type="entry name" value="Beta-lactamase"/>
    <property type="match status" value="1"/>
</dbReference>
<proteinExistence type="inferred from homology"/>
<sequence>MDLFQSLGFGSSVERLLDKFHCPGVSIALVQNHTIASAGYGLTHLDPPRSMTPDTIFQIASASKSLTGASIALLVDDNTNYPNVTWTSTMTSLLPDDFVMSEDSHTKQITIDDILGHRTGLPPHEASYFGERSSHPDNAKSLTRNLRNLPIVAPIRTEFIYNNIMYTVASHLIETLSGLKFADFLQAHFFGPLGMNSTNLGSIRAKVKGLGNRLTPGYLWDDKSNNYTSFEVQELAEAQGGGSIRSSVNDYIKYIEAIMHSNAPFSKTMYEGIIHTRFFVEKDYMRRWPLTSSGLYAAGWGVTFYRGHMIISHGGADPGVCTATFFLPSVNFGGVIMTNSLGGCTMTEIMQSQLVDEALKVPKNERLDWEKEPIALEDNYDTINTNKSLLEKLCPGIGQPQPQTTPLSAYNGSYWNAGYRTMTVGIDNDHLHINASDRSGDFQLDFKHICEQTKYIAYKSFHLENTQLALPAEFKFEDGRVVKMGLLLEDKMNSLIWFDKQL</sequence>
<accession>A0AAJ0CHV2</accession>
<dbReference type="InterPro" id="IPR050491">
    <property type="entry name" value="AmpC-like"/>
</dbReference>
<dbReference type="SUPFAM" id="SSF56601">
    <property type="entry name" value="beta-lactamase/transpeptidase-like"/>
    <property type="match status" value="1"/>
</dbReference>
<dbReference type="InterPro" id="IPR001466">
    <property type="entry name" value="Beta-lactam-related"/>
</dbReference>
<comment type="similarity">
    <text evidence="1">Belongs to the peptidase S12 family.</text>
</comment>